<comment type="caution">
    <text evidence="1">The sequence shown here is derived from an EMBL/GenBank/DDBJ whole genome shotgun (WGS) entry which is preliminary data.</text>
</comment>
<dbReference type="SFLD" id="SFLDG01129">
    <property type="entry name" value="C1.5:_HAD__Beta-PGM__Phosphata"/>
    <property type="match status" value="1"/>
</dbReference>
<gene>
    <name evidence="1" type="ORF">M2A_2899</name>
</gene>
<proteinExistence type="predicted"/>
<evidence type="ECO:0000313" key="1">
    <source>
        <dbReference type="EMBL" id="GAK46400.1"/>
    </source>
</evidence>
<dbReference type="InterPro" id="IPR036412">
    <property type="entry name" value="HAD-like_sf"/>
</dbReference>
<dbReference type="SFLD" id="SFLDS00003">
    <property type="entry name" value="Haloacid_Dehalogenase"/>
    <property type="match status" value="1"/>
</dbReference>
<dbReference type="InterPro" id="IPR023214">
    <property type="entry name" value="HAD_sf"/>
</dbReference>
<dbReference type="InterPro" id="IPR050155">
    <property type="entry name" value="HAD-like_hydrolase_sf"/>
</dbReference>
<name>A0A081BED2_9HYPH</name>
<dbReference type="InterPro" id="IPR006439">
    <property type="entry name" value="HAD-SF_hydro_IA"/>
</dbReference>
<dbReference type="eggNOG" id="COG0546">
    <property type="taxonomic scope" value="Bacteria"/>
</dbReference>
<sequence length="238" mass="25683">MSGELKLVLFDCDGTLVDSQHMIVAAMNEAFTQNGLELLPRGEVLSIVGLSLENAIAALLPAQDPVTLARVTEAYRDAFTTLRGRPDLHEPLFEGAQEALDWLRNEEDVLLGIVTGKSQKGLRNILALHGLSDYFITLQTADDAPSKPHPGMIERALGETGARADHTVIIGDTSYDMLMAQSAGAHGLGVAWGYHEPAALSASGARRILQHFGETQEALGTLWSEWQGKAQSRKEAAE</sequence>
<keyword evidence="2" id="KW-1185">Reference proteome</keyword>
<dbReference type="GO" id="GO:0005829">
    <property type="term" value="C:cytosol"/>
    <property type="evidence" value="ECO:0007669"/>
    <property type="project" value="TreeGrafter"/>
</dbReference>
<dbReference type="PANTHER" id="PTHR43434">
    <property type="entry name" value="PHOSPHOGLYCOLATE PHOSPHATASE"/>
    <property type="match status" value="1"/>
</dbReference>
<dbReference type="GO" id="GO:0008967">
    <property type="term" value="F:phosphoglycolate phosphatase activity"/>
    <property type="evidence" value="ECO:0007669"/>
    <property type="project" value="TreeGrafter"/>
</dbReference>
<dbReference type="NCBIfam" id="TIGR01549">
    <property type="entry name" value="HAD-SF-IA-v1"/>
    <property type="match status" value="1"/>
</dbReference>
<evidence type="ECO:0000313" key="2">
    <source>
        <dbReference type="Proteomes" id="UP000028702"/>
    </source>
</evidence>
<dbReference type="GO" id="GO:0006281">
    <property type="term" value="P:DNA repair"/>
    <property type="evidence" value="ECO:0007669"/>
    <property type="project" value="TreeGrafter"/>
</dbReference>
<protein>
    <submittedName>
        <fullName evidence="1">HAD family hydrolase</fullName>
    </submittedName>
</protein>
<dbReference type="SUPFAM" id="SSF56784">
    <property type="entry name" value="HAD-like"/>
    <property type="match status" value="1"/>
</dbReference>
<dbReference type="Proteomes" id="UP000028702">
    <property type="component" value="Unassembled WGS sequence"/>
</dbReference>
<dbReference type="InterPro" id="IPR041492">
    <property type="entry name" value="HAD_2"/>
</dbReference>
<accession>A0A081BED2</accession>
<dbReference type="Gene3D" id="1.10.150.240">
    <property type="entry name" value="Putative phosphatase, domain 2"/>
    <property type="match status" value="1"/>
</dbReference>
<dbReference type="RefSeq" id="WP_244444466.1">
    <property type="nucleotide sequence ID" value="NZ_BBIO01000018.1"/>
</dbReference>
<dbReference type="Gene3D" id="3.40.50.1000">
    <property type="entry name" value="HAD superfamily/HAD-like"/>
    <property type="match status" value="1"/>
</dbReference>
<organism evidence="1 2">
    <name type="scientific">Tepidicaulis marinus</name>
    <dbReference type="NCBI Taxonomy" id="1333998"/>
    <lineage>
        <taxon>Bacteria</taxon>
        <taxon>Pseudomonadati</taxon>
        <taxon>Pseudomonadota</taxon>
        <taxon>Alphaproteobacteria</taxon>
        <taxon>Hyphomicrobiales</taxon>
        <taxon>Parvibaculaceae</taxon>
        <taxon>Tepidicaulis</taxon>
    </lineage>
</organism>
<dbReference type="STRING" id="1333998.M2A_2899"/>
<dbReference type="PANTHER" id="PTHR43434:SF24">
    <property type="entry name" value="HYDROLASE-RELATED"/>
    <property type="match status" value="1"/>
</dbReference>
<dbReference type="SFLD" id="SFLDG01135">
    <property type="entry name" value="C1.5.6:_HAD__Beta-PGM__Phospha"/>
    <property type="match status" value="1"/>
</dbReference>
<reference evidence="1 2" key="1">
    <citation type="submission" date="2014-07" db="EMBL/GenBank/DDBJ databases">
        <title>Tepidicaulis marinum gen. nov., sp. nov., a novel marine bacterium denitrifying nitrate to nitrous oxide strictly under microaerobic conditions.</title>
        <authorList>
            <person name="Takeuchi M."/>
            <person name="Yamagishi T."/>
            <person name="Kamagata Y."/>
            <person name="Oshima K."/>
            <person name="Hattori M."/>
            <person name="Katayama T."/>
            <person name="Hanada S."/>
            <person name="Tamaki H."/>
            <person name="Marumo K."/>
            <person name="Maeda H."/>
            <person name="Nedachi M."/>
            <person name="Iwasaki W."/>
            <person name="Suwa Y."/>
            <person name="Sakata S."/>
        </authorList>
    </citation>
    <scope>NUCLEOTIDE SEQUENCE [LARGE SCALE GENOMIC DNA]</scope>
    <source>
        <strain evidence="1 2">MA2</strain>
    </source>
</reference>
<dbReference type="InterPro" id="IPR023198">
    <property type="entry name" value="PGP-like_dom2"/>
</dbReference>
<dbReference type="EMBL" id="BBIO01000018">
    <property type="protein sequence ID" value="GAK46400.1"/>
    <property type="molecule type" value="Genomic_DNA"/>
</dbReference>
<dbReference type="Pfam" id="PF13419">
    <property type="entry name" value="HAD_2"/>
    <property type="match status" value="1"/>
</dbReference>
<keyword evidence="1" id="KW-0378">Hydrolase</keyword>
<dbReference type="AlphaFoldDB" id="A0A081BED2"/>